<proteinExistence type="predicted"/>
<comment type="caution">
    <text evidence="2">The sequence shown here is derived from an EMBL/GenBank/DDBJ whole genome shotgun (WGS) entry which is preliminary data.</text>
</comment>
<evidence type="ECO:0000313" key="3">
    <source>
        <dbReference type="Proteomes" id="UP001314170"/>
    </source>
</evidence>
<protein>
    <submittedName>
        <fullName evidence="2">Uncharacterized protein</fullName>
    </submittedName>
</protein>
<dbReference type="Proteomes" id="UP001314170">
    <property type="component" value="Unassembled WGS sequence"/>
</dbReference>
<sequence length="124" mass="14132">MRHTRERFATEHWLGDEQLAEALFLVFWIRESRSNFRIAAFGEISWAGSKKKASADGPQDQTNCDVHGPKPRKLNHDKAFEVFDRSMVSLGPEKGLVGLEIERLNKQLKLQQPVPTAHSPNQKP</sequence>
<organism evidence="2 3">
    <name type="scientific">Dovyalis caffra</name>
    <dbReference type="NCBI Taxonomy" id="77055"/>
    <lineage>
        <taxon>Eukaryota</taxon>
        <taxon>Viridiplantae</taxon>
        <taxon>Streptophyta</taxon>
        <taxon>Embryophyta</taxon>
        <taxon>Tracheophyta</taxon>
        <taxon>Spermatophyta</taxon>
        <taxon>Magnoliopsida</taxon>
        <taxon>eudicotyledons</taxon>
        <taxon>Gunneridae</taxon>
        <taxon>Pentapetalae</taxon>
        <taxon>rosids</taxon>
        <taxon>fabids</taxon>
        <taxon>Malpighiales</taxon>
        <taxon>Salicaceae</taxon>
        <taxon>Flacourtieae</taxon>
        <taxon>Dovyalis</taxon>
    </lineage>
</organism>
<evidence type="ECO:0000256" key="1">
    <source>
        <dbReference type="SAM" id="MobiDB-lite"/>
    </source>
</evidence>
<name>A0AAV1R7E7_9ROSI</name>
<evidence type="ECO:0000313" key="2">
    <source>
        <dbReference type="EMBL" id="CAK7329363.1"/>
    </source>
</evidence>
<reference evidence="2 3" key="1">
    <citation type="submission" date="2024-01" db="EMBL/GenBank/DDBJ databases">
        <authorList>
            <person name="Waweru B."/>
        </authorList>
    </citation>
    <scope>NUCLEOTIDE SEQUENCE [LARGE SCALE GENOMIC DNA]</scope>
</reference>
<dbReference type="EMBL" id="CAWUPB010000913">
    <property type="protein sequence ID" value="CAK7329363.1"/>
    <property type="molecule type" value="Genomic_DNA"/>
</dbReference>
<keyword evidence="3" id="KW-1185">Reference proteome</keyword>
<feature type="region of interest" description="Disordered" evidence="1">
    <location>
        <begin position="48"/>
        <end position="73"/>
    </location>
</feature>
<dbReference type="AlphaFoldDB" id="A0AAV1R7E7"/>
<gene>
    <name evidence="2" type="ORF">DCAF_LOCUS7118</name>
</gene>
<accession>A0AAV1R7E7</accession>